<keyword evidence="1" id="KW-0472">Membrane</keyword>
<dbReference type="GO" id="GO:0003677">
    <property type="term" value="F:DNA binding"/>
    <property type="evidence" value="ECO:0007669"/>
    <property type="project" value="InterPro"/>
</dbReference>
<feature type="transmembrane region" description="Helical" evidence="1">
    <location>
        <begin position="116"/>
        <end position="140"/>
    </location>
</feature>
<keyword evidence="1" id="KW-1133">Transmembrane helix</keyword>
<dbReference type="EMBL" id="REFV01000011">
    <property type="protein sequence ID" value="RMB57332.1"/>
    <property type="molecule type" value="Genomic_DNA"/>
</dbReference>
<evidence type="ECO:0000259" key="2">
    <source>
        <dbReference type="PROSITE" id="PS50930"/>
    </source>
</evidence>
<proteinExistence type="predicted"/>
<dbReference type="RefSeq" id="WP_121917810.1">
    <property type="nucleotide sequence ID" value="NZ_REFV01000011.1"/>
</dbReference>
<comment type="caution">
    <text evidence="3">The sequence shown here is derived from an EMBL/GenBank/DDBJ whole genome shotgun (WGS) entry which is preliminary data.</text>
</comment>
<feature type="domain" description="HTH LytTR-type" evidence="2">
    <location>
        <begin position="153"/>
        <end position="260"/>
    </location>
</feature>
<dbReference type="Pfam" id="PF04397">
    <property type="entry name" value="LytTR"/>
    <property type="match status" value="1"/>
</dbReference>
<dbReference type="PROSITE" id="PS50930">
    <property type="entry name" value="HTH_LYTTR"/>
    <property type="match status" value="1"/>
</dbReference>
<keyword evidence="1" id="KW-0812">Transmembrane</keyword>
<evidence type="ECO:0000313" key="3">
    <source>
        <dbReference type="EMBL" id="RMB57332.1"/>
    </source>
</evidence>
<feature type="transmembrane region" description="Helical" evidence="1">
    <location>
        <begin position="49"/>
        <end position="69"/>
    </location>
</feature>
<reference evidence="3 4" key="1">
    <citation type="submission" date="2018-10" db="EMBL/GenBank/DDBJ databases">
        <title>Dokdonia luteus sp. nov., isolated from sea water.</title>
        <authorList>
            <person name="Zhou L.Y."/>
            <person name="Du Z.J."/>
        </authorList>
    </citation>
    <scope>NUCLEOTIDE SEQUENCE [LARGE SCALE GENOMIC DNA]</scope>
    <source>
        <strain evidence="3 4">SH27</strain>
    </source>
</reference>
<name>A0A3M0G513_9FLAO</name>
<keyword evidence="4" id="KW-1185">Reference proteome</keyword>
<feature type="transmembrane region" description="Helical" evidence="1">
    <location>
        <begin position="12"/>
        <end position="29"/>
    </location>
</feature>
<accession>A0A3M0G513</accession>
<sequence>MKFPFDPSIKHHLLIALGLAVWIFVFLYFTKPLDVNEFTSTEKLIYLPLYGLLGALCYTCMLPFQNWFFKRQEKQWSLTSELLFFGLFILFAFLVMRGFYLYVIVYGQPNPYSLQYYLTGIFFPAILVIIPIIFIGRFAFGKYKEKQLEEQKIEIKGDGNYEGLRLLFSDLIMLEASDNYVEIHFQDNGNYKKQLVRNRLSALESTHKNLLRTHRSFLINPEHFISYKTDKSKLGLALSHNLFVPVSKTCATAVKTALNFTTD</sequence>
<dbReference type="AlphaFoldDB" id="A0A3M0G513"/>
<evidence type="ECO:0000256" key="1">
    <source>
        <dbReference type="SAM" id="Phobius"/>
    </source>
</evidence>
<feature type="transmembrane region" description="Helical" evidence="1">
    <location>
        <begin position="81"/>
        <end position="104"/>
    </location>
</feature>
<gene>
    <name evidence="3" type="ORF">EAX61_11330</name>
</gene>
<dbReference type="SMART" id="SM00850">
    <property type="entry name" value="LytTR"/>
    <property type="match status" value="1"/>
</dbReference>
<organism evidence="3 4">
    <name type="scientific">Dokdonia sinensis</name>
    <dbReference type="NCBI Taxonomy" id="2479847"/>
    <lineage>
        <taxon>Bacteria</taxon>
        <taxon>Pseudomonadati</taxon>
        <taxon>Bacteroidota</taxon>
        <taxon>Flavobacteriia</taxon>
        <taxon>Flavobacteriales</taxon>
        <taxon>Flavobacteriaceae</taxon>
        <taxon>Dokdonia</taxon>
    </lineage>
</organism>
<dbReference type="Gene3D" id="2.40.50.1020">
    <property type="entry name" value="LytTr DNA-binding domain"/>
    <property type="match status" value="1"/>
</dbReference>
<dbReference type="OrthoDB" id="1374288at2"/>
<evidence type="ECO:0000313" key="4">
    <source>
        <dbReference type="Proteomes" id="UP000281985"/>
    </source>
</evidence>
<protein>
    <submittedName>
        <fullName evidence="3">LytTR family transcriptional regulator</fullName>
    </submittedName>
</protein>
<dbReference type="Proteomes" id="UP000281985">
    <property type="component" value="Unassembled WGS sequence"/>
</dbReference>
<dbReference type="InterPro" id="IPR007492">
    <property type="entry name" value="LytTR_DNA-bd_dom"/>
</dbReference>